<gene>
    <name evidence="3" type="ORF">CLV78_102751</name>
</gene>
<evidence type="ECO:0000256" key="2">
    <source>
        <dbReference type="SAM" id="SignalP"/>
    </source>
</evidence>
<feature type="signal peptide" evidence="2">
    <location>
        <begin position="1"/>
        <end position="20"/>
    </location>
</feature>
<dbReference type="Proteomes" id="UP000239480">
    <property type="component" value="Unassembled WGS sequence"/>
</dbReference>
<keyword evidence="2" id="KW-0732">Signal</keyword>
<evidence type="ECO:0000313" key="4">
    <source>
        <dbReference type="Proteomes" id="UP000239480"/>
    </source>
</evidence>
<dbReference type="RefSeq" id="WP_106204450.1">
    <property type="nucleotide sequence ID" value="NZ_PVTD01000002.1"/>
</dbReference>
<organism evidence="3 4">
    <name type="scientific">Aliiruegeria haliotis</name>
    <dbReference type="NCBI Taxonomy" id="1280846"/>
    <lineage>
        <taxon>Bacteria</taxon>
        <taxon>Pseudomonadati</taxon>
        <taxon>Pseudomonadota</taxon>
        <taxon>Alphaproteobacteria</taxon>
        <taxon>Rhodobacterales</taxon>
        <taxon>Roseobacteraceae</taxon>
        <taxon>Aliiruegeria</taxon>
    </lineage>
</organism>
<reference evidence="3 4" key="1">
    <citation type="submission" date="2018-03" db="EMBL/GenBank/DDBJ databases">
        <title>Genomic Encyclopedia of Archaeal and Bacterial Type Strains, Phase II (KMG-II): from individual species to whole genera.</title>
        <authorList>
            <person name="Goeker M."/>
        </authorList>
    </citation>
    <scope>NUCLEOTIDE SEQUENCE [LARGE SCALE GENOMIC DNA]</scope>
    <source>
        <strain evidence="3 4">DSM 29328</strain>
    </source>
</reference>
<feature type="transmembrane region" description="Helical" evidence="1">
    <location>
        <begin position="234"/>
        <end position="256"/>
    </location>
</feature>
<evidence type="ECO:0000256" key="1">
    <source>
        <dbReference type="SAM" id="Phobius"/>
    </source>
</evidence>
<dbReference type="OrthoDB" id="9815212at2"/>
<dbReference type="EMBL" id="PVTD01000002">
    <property type="protein sequence ID" value="PRY25571.1"/>
    <property type="molecule type" value="Genomic_DNA"/>
</dbReference>
<dbReference type="AlphaFoldDB" id="A0A2T0RWL9"/>
<name>A0A2T0RWL9_9RHOB</name>
<evidence type="ECO:0000313" key="3">
    <source>
        <dbReference type="EMBL" id="PRY25571.1"/>
    </source>
</evidence>
<keyword evidence="4" id="KW-1185">Reference proteome</keyword>
<keyword evidence="1" id="KW-0472">Membrane</keyword>
<sequence>MIRLVALVTLFWNLALPGSAQHIVADLSQSRVAITASFSGSDIVVFGAVRPEPGSIVEDPTMPVAAPLDVIVAVSGPRERVTVRKKDRRAGIWVNAEALDVDAAPTFYKVATSGPLDKILNESDDSRHRISIDHAIRSVGGAEQVGDTTPFIDALVRIRMEDGLYGIEENGVYLTEQTLFRSDIALPANLVEGEYTTRIFLTREGKVVAEYARALDVRKVGIERWIYTLAQEQALLYGLLSLAIAIIAGWGASAAFKYARGQS</sequence>
<keyword evidence="1" id="KW-0812">Transmembrane</keyword>
<dbReference type="InterPro" id="IPR019088">
    <property type="entry name" value="CHP02186-rel_TM"/>
</dbReference>
<proteinExistence type="predicted"/>
<accession>A0A2T0RWL9</accession>
<feature type="chain" id="PRO_5015774101" evidence="2">
    <location>
        <begin position="21"/>
        <end position="263"/>
    </location>
</feature>
<keyword evidence="1" id="KW-1133">Transmembrane helix</keyword>
<dbReference type="Pfam" id="PF09608">
    <property type="entry name" value="Alph_Pro_TM"/>
    <property type="match status" value="1"/>
</dbReference>
<comment type="caution">
    <text evidence="3">The sequence shown here is derived from an EMBL/GenBank/DDBJ whole genome shotgun (WGS) entry which is preliminary data.</text>
</comment>
<protein>
    <submittedName>
        <fullName evidence="3">Uncharacterized protein (TIGR02186 family)</fullName>
    </submittedName>
</protein>